<sequence>METEESPRDRRGIQSIEVGGQLLLALARSGAAMVLRDLAREAGMTAAKAHPYLVSFGKLGLVEQDPVTGRYDLGPQALQLGLVGLQRLDPLRIATKAVGELSARIGHSVAIAVWGSHGPTIVRVEESSYPLHVNLRTGSVMSLLNTATGLVFAAFMPAKLVEACIADESGRSVGNAGGPRPDWPAVDWPAVEATLAEVRRRGLARAVGLPIPGINAFSAPVFDHSRNIALVITAIGPSGTFDVDWDSPLAAAVAASAEAVSRRLGYLPAATPALAG</sequence>
<keyword evidence="3" id="KW-0804">Transcription</keyword>
<dbReference type="Pfam" id="PF09339">
    <property type="entry name" value="HTH_IclR"/>
    <property type="match status" value="1"/>
</dbReference>
<dbReference type="InterPro" id="IPR036388">
    <property type="entry name" value="WH-like_DNA-bd_sf"/>
</dbReference>
<dbReference type="PROSITE" id="PS51078">
    <property type="entry name" value="ICLR_ED"/>
    <property type="match status" value="1"/>
</dbReference>
<protein>
    <submittedName>
        <fullName evidence="6">DNA-binding IclR family transcriptional regulator</fullName>
    </submittedName>
</protein>
<evidence type="ECO:0000259" key="5">
    <source>
        <dbReference type="PROSITE" id="PS51078"/>
    </source>
</evidence>
<dbReference type="RefSeq" id="WP_209989801.1">
    <property type="nucleotide sequence ID" value="NZ_JAGINO010000030.1"/>
</dbReference>
<name>A0ABU0MTC5_9PROT</name>
<evidence type="ECO:0000313" key="7">
    <source>
        <dbReference type="Proteomes" id="UP001244552"/>
    </source>
</evidence>
<accession>A0ABU0MTC5</accession>
<dbReference type="InterPro" id="IPR036390">
    <property type="entry name" value="WH_DNA-bd_sf"/>
</dbReference>
<dbReference type="PANTHER" id="PTHR30136:SF8">
    <property type="entry name" value="TRANSCRIPTIONAL REGULATORY PROTEIN"/>
    <property type="match status" value="1"/>
</dbReference>
<evidence type="ECO:0000259" key="4">
    <source>
        <dbReference type="PROSITE" id="PS51077"/>
    </source>
</evidence>
<feature type="domain" description="IclR-ED" evidence="5">
    <location>
        <begin position="76"/>
        <end position="266"/>
    </location>
</feature>
<dbReference type="InterPro" id="IPR005471">
    <property type="entry name" value="Tscrpt_reg_IclR_N"/>
</dbReference>
<evidence type="ECO:0000256" key="2">
    <source>
        <dbReference type="ARBA" id="ARBA00023125"/>
    </source>
</evidence>
<dbReference type="Gene3D" id="1.10.10.10">
    <property type="entry name" value="Winged helix-like DNA-binding domain superfamily/Winged helix DNA-binding domain"/>
    <property type="match status" value="1"/>
</dbReference>
<dbReference type="SUPFAM" id="SSF55781">
    <property type="entry name" value="GAF domain-like"/>
    <property type="match status" value="1"/>
</dbReference>
<gene>
    <name evidence="6" type="ORF">QO018_005605</name>
</gene>
<dbReference type="EMBL" id="JAUSVU010000030">
    <property type="protein sequence ID" value="MDQ0536707.1"/>
    <property type="molecule type" value="Genomic_DNA"/>
</dbReference>
<dbReference type="Pfam" id="PF01614">
    <property type="entry name" value="IclR_C"/>
    <property type="match status" value="1"/>
</dbReference>
<dbReference type="Gene3D" id="3.30.450.40">
    <property type="match status" value="1"/>
</dbReference>
<dbReference type="Proteomes" id="UP001244552">
    <property type="component" value="Unassembled WGS sequence"/>
</dbReference>
<dbReference type="InterPro" id="IPR014757">
    <property type="entry name" value="Tscrpt_reg_IclR_C"/>
</dbReference>
<dbReference type="InterPro" id="IPR029016">
    <property type="entry name" value="GAF-like_dom_sf"/>
</dbReference>
<feature type="domain" description="HTH iclR-type" evidence="4">
    <location>
        <begin position="13"/>
        <end position="75"/>
    </location>
</feature>
<comment type="caution">
    <text evidence="6">The sequence shown here is derived from an EMBL/GenBank/DDBJ whole genome shotgun (WGS) entry which is preliminary data.</text>
</comment>
<reference evidence="6 7" key="1">
    <citation type="submission" date="2023-07" db="EMBL/GenBank/DDBJ databases">
        <title>Genomic Encyclopedia of Type Strains, Phase IV (KMG-IV): sequencing the most valuable type-strain genomes for metagenomic binning, comparative biology and taxonomic classification.</title>
        <authorList>
            <person name="Goeker M."/>
        </authorList>
    </citation>
    <scope>NUCLEOTIDE SEQUENCE [LARGE SCALE GENOMIC DNA]</scope>
    <source>
        <strain evidence="6 7">DSM 19922</strain>
    </source>
</reference>
<dbReference type="SUPFAM" id="SSF46785">
    <property type="entry name" value="Winged helix' DNA-binding domain"/>
    <property type="match status" value="1"/>
</dbReference>
<keyword evidence="1" id="KW-0805">Transcription regulation</keyword>
<proteinExistence type="predicted"/>
<dbReference type="SMART" id="SM00346">
    <property type="entry name" value="HTH_ICLR"/>
    <property type="match status" value="1"/>
</dbReference>
<dbReference type="PROSITE" id="PS51077">
    <property type="entry name" value="HTH_ICLR"/>
    <property type="match status" value="1"/>
</dbReference>
<dbReference type="PANTHER" id="PTHR30136">
    <property type="entry name" value="HELIX-TURN-HELIX TRANSCRIPTIONAL REGULATOR, ICLR FAMILY"/>
    <property type="match status" value="1"/>
</dbReference>
<evidence type="ECO:0000313" key="6">
    <source>
        <dbReference type="EMBL" id="MDQ0536707.1"/>
    </source>
</evidence>
<dbReference type="InterPro" id="IPR050707">
    <property type="entry name" value="HTH_MetabolicPath_Reg"/>
</dbReference>
<dbReference type="GO" id="GO:0003677">
    <property type="term" value="F:DNA binding"/>
    <property type="evidence" value="ECO:0007669"/>
    <property type="project" value="UniProtKB-KW"/>
</dbReference>
<organism evidence="6 7">
    <name type="scientific">Azospirillum picis</name>
    <dbReference type="NCBI Taxonomy" id="488438"/>
    <lineage>
        <taxon>Bacteria</taxon>
        <taxon>Pseudomonadati</taxon>
        <taxon>Pseudomonadota</taxon>
        <taxon>Alphaproteobacteria</taxon>
        <taxon>Rhodospirillales</taxon>
        <taxon>Azospirillaceae</taxon>
        <taxon>Azospirillum</taxon>
    </lineage>
</organism>
<keyword evidence="7" id="KW-1185">Reference proteome</keyword>
<evidence type="ECO:0000256" key="1">
    <source>
        <dbReference type="ARBA" id="ARBA00023015"/>
    </source>
</evidence>
<evidence type="ECO:0000256" key="3">
    <source>
        <dbReference type="ARBA" id="ARBA00023163"/>
    </source>
</evidence>
<keyword evidence="2 6" id="KW-0238">DNA-binding</keyword>